<feature type="region of interest" description="Disordered" evidence="1">
    <location>
        <begin position="1"/>
        <end position="63"/>
    </location>
</feature>
<evidence type="ECO:0000313" key="2">
    <source>
        <dbReference type="EMBL" id="TFV99733.1"/>
    </source>
</evidence>
<evidence type="ECO:0000256" key="1">
    <source>
        <dbReference type="SAM" id="MobiDB-lite"/>
    </source>
</evidence>
<dbReference type="RefSeq" id="WP_135118631.1">
    <property type="nucleotide sequence ID" value="NZ_SPQZ01000001.1"/>
</dbReference>
<organism evidence="2 3">
    <name type="scientific">Orlajensenia leifsoniae</name>
    <dbReference type="NCBI Taxonomy" id="2561933"/>
    <lineage>
        <taxon>Bacteria</taxon>
        <taxon>Bacillati</taxon>
        <taxon>Actinomycetota</taxon>
        <taxon>Actinomycetes</taxon>
        <taxon>Micrococcales</taxon>
        <taxon>Microbacteriaceae</taxon>
        <taxon>Orlajensenia</taxon>
    </lineage>
</organism>
<dbReference type="AlphaFoldDB" id="A0A4Y9R7R1"/>
<comment type="caution">
    <text evidence="2">The sequence shown here is derived from an EMBL/GenBank/DDBJ whole genome shotgun (WGS) entry which is preliminary data.</text>
</comment>
<feature type="compositionally biased region" description="Basic and acidic residues" evidence="1">
    <location>
        <begin position="51"/>
        <end position="63"/>
    </location>
</feature>
<reference evidence="2 3" key="1">
    <citation type="journal article" date="2018" name="J. Microbiol.">
        <title>Leifsonia flava sp. nov., a novel actinobacterium isolated from the rhizosphere of Aquilegia viridiflora.</title>
        <authorList>
            <person name="Cai Y."/>
            <person name="Tao W.Z."/>
            <person name="Ma Y.J."/>
            <person name="Cheng J."/>
            <person name="Zhang M.Y."/>
            <person name="Zhang Y.X."/>
        </authorList>
    </citation>
    <scope>NUCLEOTIDE SEQUENCE [LARGE SCALE GENOMIC DNA]</scope>
    <source>
        <strain evidence="2 3">SYP-B2174</strain>
    </source>
</reference>
<accession>A0A4Y9R7R1</accession>
<protein>
    <submittedName>
        <fullName evidence="2">Uncharacterized protein</fullName>
    </submittedName>
</protein>
<dbReference type="EMBL" id="SPQZ01000001">
    <property type="protein sequence ID" value="TFV99733.1"/>
    <property type="molecule type" value="Genomic_DNA"/>
</dbReference>
<dbReference type="Proteomes" id="UP000298127">
    <property type="component" value="Unassembled WGS sequence"/>
</dbReference>
<name>A0A4Y9R7R1_9MICO</name>
<keyword evidence="3" id="KW-1185">Reference proteome</keyword>
<proteinExistence type="predicted"/>
<gene>
    <name evidence="2" type="ORF">E4M00_00560</name>
</gene>
<evidence type="ECO:0000313" key="3">
    <source>
        <dbReference type="Proteomes" id="UP000298127"/>
    </source>
</evidence>
<feature type="compositionally biased region" description="Basic residues" evidence="1">
    <location>
        <begin position="9"/>
        <end position="21"/>
    </location>
</feature>
<sequence>MTDEGPRQHVQKHGTRNRRARLTAVEGTDTSPESPVERDEPPASSGPAGPNDERLKRDRPPHW</sequence>